<dbReference type="EMBL" id="UFQT01000278">
    <property type="protein sequence ID" value="SSX22687.1"/>
    <property type="molecule type" value="Genomic_DNA"/>
</dbReference>
<dbReference type="VEuPathDB" id="VectorBase:CSON007317"/>
<evidence type="ECO:0000256" key="12">
    <source>
        <dbReference type="SAM" id="MobiDB-lite"/>
    </source>
</evidence>
<comment type="subunit">
    <text evidence="3 11">Component of the Mediator complex.</text>
</comment>
<evidence type="ECO:0000256" key="7">
    <source>
        <dbReference type="ARBA" id="ARBA00023163"/>
    </source>
</evidence>
<evidence type="ECO:0000313" key="17">
    <source>
        <dbReference type="EMBL" id="SSX22687.1"/>
    </source>
</evidence>
<evidence type="ECO:0000256" key="11">
    <source>
        <dbReference type="RuleBase" id="RU364148"/>
    </source>
</evidence>
<reference evidence="17" key="2">
    <citation type="submission" date="2018-07" db="EMBL/GenBank/DDBJ databases">
        <authorList>
            <person name="Quirk P.G."/>
            <person name="Krulwich T.A."/>
        </authorList>
    </citation>
    <scope>NUCLEOTIDE SEQUENCE</scope>
</reference>
<feature type="domain" description="ARC105/Med15 mediator subunit C-terminal" evidence="15">
    <location>
        <begin position="540"/>
        <end position="647"/>
    </location>
</feature>
<feature type="compositionally biased region" description="Polar residues" evidence="12">
    <location>
        <begin position="144"/>
        <end position="153"/>
    </location>
</feature>
<evidence type="ECO:0000256" key="10">
    <source>
        <dbReference type="ARBA" id="ARBA00032016"/>
    </source>
</evidence>
<evidence type="ECO:0000259" key="14">
    <source>
        <dbReference type="Pfam" id="PF21538"/>
    </source>
</evidence>
<evidence type="ECO:0000313" key="16">
    <source>
        <dbReference type="EMBL" id="SSX02312.1"/>
    </source>
</evidence>
<dbReference type="InterPro" id="IPR048385">
    <property type="entry name" value="Med15_central"/>
</dbReference>
<keyword evidence="5 11" id="KW-0805">Transcription regulation</keyword>
<keyword evidence="7 11" id="KW-0804">Transcription</keyword>
<dbReference type="OMA" id="GPVPNQM"/>
<dbReference type="EMBL" id="UFQS01000278">
    <property type="protein sequence ID" value="SSX02312.1"/>
    <property type="molecule type" value="Genomic_DNA"/>
</dbReference>
<evidence type="ECO:0000256" key="5">
    <source>
        <dbReference type="ARBA" id="ARBA00023015"/>
    </source>
</evidence>
<dbReference type="InterPro" id="IPR048386">
    <property type="entry name" value="Med15_C"/>
</dbReference>
<feature type="compositionally biased region" description="Low complexity" evidence="12">
    <location>
        <begin position="76"/>
        <end position="134"/>
    </location>
</feature>
<dbReference type="FunFam" id="1.10.246.20:FF:000002">
    <property type="entry name" value="Mediator of RNA polymerase II transcription subunit 15"/>
    <property type="match status" value="1"/>
</dbReference>
<reference evidence="16" key="1">
    <citation type="submission" date="2018-04" db="EMBL/GenBank/DDBJ databases">
        <authorList>
            <person name="Go L.Y."/>
            <person name="Mitchell J.A."/>
        </authorList>
    </citation>
    <scope>NUCLEOTIDE SEQUENCE</scope>
    <source>
        <tissue evidence="16">Whole organism</tissue>
    </source>
</reference>
<keyword evidence="6 11" id="KW-0010">Activator</keyword>
<dbReference type="PANTHER" id="PTHR31804">
    <property type="entry name" value="MEDIATOR OF RNA POLYMERASE II TRANSCRIPTION SUBUNIT 15"/>
    <property type="match status" value="1"/>
</dbReference>
<dbReference type="Gene3D" id="1.10.246.20">
    <property type="entry name" value="Coactivator CBP, KIX domain"/>
    <property type="match status" value="1"/>
</dbReference>
<dbReference type="InterPro" id="IPR019087">
    <property type="entry name" value="Med15_N"/>
</dbReference>
<feature type="region of interest" description="Disordered" evidence="12">
    <location>
        <begin position="72"/>
        <end position="179"/>
    </location>
</feature>
<gene>
    <name evidence="16" type="primary">CSON007317</name>
    <name evidence="11" type="synonym">MED15</name>
</gene>
<comment type="subcellular location">
    <subcellularLocation>
        <location evidence="1 11">Nucleus</location>
    </subcellularLocation>
</comment>
<feature type="domain" description="ARC105/Med15 mediator subunit central" evidence="14">
    <location>
        <begin position="403"/>
        <end position="506"/>
    </location>
</feature>
<accession>A0A336KEI3</accession>
<evidence type="ECO:0000259" key="15">
    <source>
        <dbReference type="Pfam" id="PF21539"/>
    </source>
</evidence>
<dbReference type="InterPro" id="IPR036529">
    <property type="entry name" value="KIX_dom_sf"/>
</dbReference>
<feature type="domain" description="Mediator of RNA polymerase II transcription subunit 15 N-terminal" evidence="13">
    <location>
        <begin position="6"/>
        <end position="72"/>
    </location>
</feature>
<evidence type="ECO:0000256" key="8">
    <source>
        <dbReference type="ARBA" id="ARBA00023242"/>
    </source>
</evidence>
<dbReference type="GO" id="GO:0003712">
    <property type="term" value="F:transcription coregulator activity"/>
    <property type="evidence" value="ECO:0007669"/>
    <property type="project" value="InterPro"/>
</dbReference>
<evidence type="ECO:0000256" key="6">
    <source>
        <dbReference type="ARBA" id="ARBA00023159"/>
    </source>
</evidence>
<dbReference type="Pfam" id="PF09606">
    <property type="entry name" value="Med15_N"/>
    <property type="match status" value="1"/>
</dbReference>
<dbReference type="GO" id="GO:0005634">
    <property type="term" value="C:nucleus"/>
    <property type="evidence" value="ECO:0007669"/>
    <property type="project" value="UniProtKB-SubCell"/>
</dbReference>
<organism evidence="16">
    <name type="scientific">Culicoides sonorensis</name>
    <name type="common">Biting midge</name>
    <dbReference type="NCBI Taxonomy" id="179676"/>
    <lineage>
        <taxon>Eukaryota</taxon>
        <taxon>Metazoa</taxon>
        <taxon>Ecdysozoa</taxon>
        <taxon>Arthropoda</taxon>
        <taxon>Hexapoda</taxon>
        <taxon>Insecta</taxon>
        <taxon>Pterygota</taxon>
        <taxon>Neoptera</taxon>
        <taxon>Endopterygota</taxon>
        <taxon>Diptera</taxon>
        <taxon>Nematocera</taxon>
        <taxon>Chironomoidea</taxon>
        <taxon>Ceratopogonidae</taxon>
        <taxon>Ceratopogoninae</taxon>
        <taxon>Culicoides</taxon>
        <taxon>Monoculicoides</taxon>
    </lineage>
</organism>
<evidence type="ECO:0000256" key="2">
    <source>
        <dbReference type="ARBA" id="ARBA00009807"/>
    </source>
</evidence>
<dbReference type="GO" id="GO:0006355">
    <property type="term" value="P:regulation of DNA-templated transcription"/>
    <property type="evidence" value="ECO:0007669"/>
    <property type="project" value="InterPro"/>
</dbReference>
<evidence type="ECO:0000256" key="9">
    <source>
        <dbReference type="ARBA" id="ARBA00025687"/>
    </source>
</evidence>
<dbReference type="Pfam" id="PF21539">
    <property type="entry name" value="Med15_C"/>
    <property type="match status" value="1"/>
</dbReference>
<proteinExistence type="inferred from homology"/>
<name>A0A336KEI3_CULSO</name>
<evidence type="ECO:0000259" key="13">
    <source>
        <dbReference type="Pfam" id="PF09606"/>
    </source>
</evidence>
<protein>
    <recommendedName>
        <fullName evidence="4 11">Mediator of RNA polymerase II transcription subunit 15</fullName>
    </recommendedName>
    <alternativeName>
        <fullName evidence="10 11">Mediator complex subunit 15</fullName>
    </alternativeName>
</protein>
<dbReference type="PANTHER" id="PTHR31804:SF3">
    <property type="entry name" value="MEDIATOR OF RNA POLYMERASE II TRANSCRIPTION SUBUNIT 15"/>
    <property type="match status" value="1"/>
</dbReference>
<evidence type="ECO:0000256" key="4">
    <source>
        <dbReference type="ARBA" id="ARBA00019613"/>
    </source>
</evidence>
<sequence>MSGEQENSWRTPNFRQSVVNKINEAVVQSGMTSAKNSIDMENHVYQKSRTKDEYLSYVARLILHVREMNKAKGSGIQNHPPQIHQNQQGLQQQQGPGQQQQQQGGIQPDQNLGQQMPNQQQSAQQQQQQQQNQQPGGMPDPINALQNLASQGTGRAGPGGPHPTMGQQNMMGNQQQQPPSNLLQTLTQQRPMQGMNPMGGIQQQRPMMPGQMSGGNMTMNMQQQQQLMQQQAQQNQMMGQGPMNPMVGPNQMPNQMMGNPQQNQMQMNQMAGMQMNQGQGNPMGPGIRPQIPPGMNPAQAQAMMQQQQMQQQQQQQAMGGPQGPINTGMMMNSGMARTPGVPSPINPMSQQGMIPSPALIANSPNPQIQMMNRPQIIAQSPSQPLNTPMRPGETAPSPLNAHDDQLYREKYRQLTKYIEPLKRMIARMGNDDGDRLHKLKKLLEILSNPNSRIPLDTLLKCETALENQLGTFKEHTINNPLLEAVSANMQNPLANHTMQRTFKPCTDSLFGYDIKTIPLPSRNKRFKKNDDDVEKSGPEISHILQGEIARLDSKFKITLDPSAGAGSKSVKLICWLDDKNLPCVPPINVTIPRDYPKSSPECLIEPEYEGTEFLQSVQEALTARIVKLPKFFSVSQLLDTWEMSLRQACAPKIVAPTQVSVVLNV</sequence>
<comment type="similarity">
    <text evidence="2 11">Belongs to the Mediator complex subunit 15 family.</text>
</comment>
<dbReference type="AlphaFoldDB" id="A0A336KEI3"/>
<evidence type="ECO:0000256" key="1">
    <source>
        <dbReference type="ARBA" id="ARBA00004123"/>
    </source>
</evidence>
<dbReference type="Pfam" id="PF21538">
    <property type="entry name" value="Med15_M"/>
    <property type="match status" value="1"/>
</dbReference>
<evidence type="ECO:0000256" key="3">
    <source>
        <dbReference type="ARBA" id="ARBA00011837"/>
    </source>
</evidence>
<keyword evidence="8 11" id="KW-0539">Nucleus</keyword>
<feature type="compositionally biased region" description="Low complexity" evidence="12">
    <location>
        <begin position="165"/>
        <end position="179"/>
    </location>
</feature>
<comment type="function">
    <text evidence="9 11">Component of the Mediator complex, a coactivator involved in the regulated transcription of nearly all RNA polymerase II-dependent genes. Mediator functions as a bridge to convey information from gene-specific regulatory proteins to the basal RNA polymerase II transcription machinery. Mediator is recruited to promoters by direct interactions with regulatory proteins and serves as a scaffold for the assembly of a functional preinitiation complex with RNA polymerase II and the general transcription factors.</text>
</comment>